<organism evidence="2">
    <name type="scientific">Phytoplasma mali (strain AT)</name>
    <dbReference type="NCBI Taxonomy" id="482235"/>
    <lineage>
        <taxon>Bacteria</taxon>
        <taxon>Bacillati</taxon>
        <taxon>Mycoplasmatota</taxon>
        <taxon>Mollicutes</taxon>
        <taxon>Acholeplasmatales</taxon>
        <taxon>Acholeplasmataceae</taxon>
        <taxon>Candidatus Phytoplasma</taxon>
        <taxon>16SrX (Apple proliferation group)</taxon>
    </lineage>
</organism>
<proteinExistence type="predicted"/>
<reference evidence="1 2" key="1">
    <citation type="journal article" date="2008" name="BMC Genomics">
        <title>The linear chromosome of the plant-pathogenic mycoplasma 'Candidatus Phytoplasma mali'.</title>
        <authorList>
            <person name="Kube M."/>
            <person name="Schneider B."/>
            <person name="Kuhl H."/>
            <person name="Dandekar T."/>
            <person name="Heitmann K."/>
            <person name="Migdoll A.M."/>
            <person name="Reinhardt R."/>
            <person name="Seemueller E."/>
        </authorList>
    </citation>
    <scope>NUCLEOTIDE SEQUENCE [LARGE SCALE GENOMIC DNA]</scope>
    <source>
        <strain evidence="1 2">AT</strain>
    </source>
</reference>
<gene>
    <name evidence="1" type="ordered locus">ATP_00217</name>
</gene>
<dbReference type="HOGENOM" id="CLU_1830964_0_0_14"/>
<dbReference type="Proteomes" id="UP000002020">
    <property type="component" value="Chromosome"/>
</dbReference>
<keyword evidence="2" id="KW-1185">Reference proteome</keyword>
<accession>B3QZL7</accession>
<evidence type="ECO:0000313" key="2">
    <source>
        <dbReference type="Proteomes" id="UP000002020"/>
    </source>
</evidence>
<dbReference type="KEGG" id="pml:ATP_00217"/>
<protein>
    <submittedName>
        <fullName evidence="1">Uncharacterized protein</fullName>
    </submittedName>
</protein>
<name>B3QZL7_PHYMT</name>
<evidence type="ECO:0000313" key="1">
    <source>
        <dbReference type="EMBL" id="CAP18404.1"/>
    </source>
</evidence>
<dbReference type="AlphaFoldDB" id="B3QZL7"/>
<dbReference type="EMBL" id="CU469464">
    <property type="protein sequence ID" value="CAP18404.1"/>
    <property type="molecule type" value="Genomic_DNA"/>
</dbReference>
<sequence>MVKNKIKTLKTKLTKLKCQNIEIIQNNKNEIKEINFDFEGIDQDSLQFLQIKFYTNGNLRRIQCLDDKSIPNDKDFTYDFYDENNQQAFKICSFSIVLKVFKYLKTISNILQNEYFIPILDNDDDEETTYNLMSTKTFDMYSDIYEELF</sequence>